<dbReference type="GO" id="GO:0003677">
    <property type="term" value="F:DNA binding"/>
    <property type="evidence" value="ECO:0007669"/>
    <property type="project" value="InterPro"/>
</dbReference>
<dbReference type="GO" id="GO:0045892">
    <property type="term" value="P:negative regulation of DNA-templated transcription"/>
    <property type="evidence" value="ECO:0007669"/>
    <property type="project" value="TreeGrafter"/>
</dbReference>
<dbReference type="SMART" id="SM00866">
    <property type="entry name" value="UTRA"/>
    <property type="match status" value="1"/>
</dbReference>
<sequence length="179" mass="19826">MADSTWTSVSAPYVRPRKSGEPDAWAEEAAQRGHVGTHQLREVCEVQPPHEVAQALNLSQGDVAVVRRRLVLLDGRPIELTDSYYPVAIAGGTPLAEARKIPGGAITMLAKLGHEPRETEEGIRARPATDQERQLLEIQPEEWVLVLTRILRTNDGAPIEATVMTMIADGRELRYKMIM</sequence>
<dbReference type="Proteomes" id="UP000199111">
    <property type="component" value="Unassembled WGS sequence"/>
</dbReference>
<evidence type="ECO:0000259" key="2">
    <source>
        <dbReference type="SMART" id="SM00866"/>
    </source>
</evidence>
<dbReference type="PANTHER" id="PTHR44846:SF17">
    <property type="entry name" value="GNTR-FAMILY TRANSCRIPTIONAL REGULATOR"/>
    <property type="match status" value="1"/>
</dbReference>
<dbReference type="InterPro" id="IPR050679">
    <property type="entry name" value="Bact_HTH_transcr_reg"/>
</dbReference>
<keyword evidence="4" id="KW-1185">Reference proteome</keyword>
<feature type="compositionally biased region" description="Polar residues" evidence="1">
    <location>
        <begin position="1"/>
        <end position="10"/>
    </location>
</feature>
<name>A0A1I4A7Q8_9ACTN</name>
<dbReference type="EMBL" id="FOQY01000027">
    <property type="protein sequence ID" value="SFK52452.1"/>
    <property type="molecule type" value="Genomic_DNA"/>
</dbReference>
<dbReference type="Gene3D" id="3.40.1410.10">
    <property type="entry name" value="Chorismate lyase-like"/>
    <property type="match status" value="1"/>
</dbReference>
<feature type="domain" description="UbiC transcription regulator-associated" evidence="2">
    <location>
        <begin position="31"/>
        <end position="172"/>
    </location>
</feature>
<dbReference type="InterPro" id="IPR011663">
    <property type="entry name" value="UTRA"/>
</dbReference>
<protein>
    <submittedName>
        <fullName evidence="3">UTRA domain-containing protein</fullName>
    </submittedName>
</protein>
<evidence type="ECO:0000256" key="1">
    <source>
        <dbReference type="SAM" id="MobiDB-lite"/>
    </source>
</evidence>
<dbReference type="Pfam" id="PF07702">
    <property type="entry name" value="UTRA"/>
    <property type="match status" value="1"/>
</dbReference>
<dbReference type="SUPFAM" id="SSF64288">
    <property type="entry name" value="Chorismate lyase-like"/>
    <property type="match status" value="1"/>
</dbReference>
<organism evidence="3 4">
    <name type="scientific">Streptosporangium canum</name>
    <dbReference type="NCBI Taxonomy" id="324952"/>
    <lineage>
        <taxon>Bacteria</taxon>
        <taxon>Bacillati</taxon>
        <taxon>Actinomycetota</taxon>
        <taxon>Actinomycetes</taxon>
        <taxon>Streptosporangiales</taxon>
        <taxon>Streptosporangiaceae</taxon>
        <taxon>Streptosporangium</taxon>
    </lineage>
</organism>
<evidence type="ECO:0000313" key="4">
    <source>
        <dbReference type="Proteomes" id="UP000199111"/>
    </source>
</evidence>
<gene>
    <name evidence="3" type="ORF">SAMN05216275_12794</name>
</gene>
<dbReference type="InterPro" id="IPR028978">
    <property type="entry name" value="Chorismate_lyase_/UTRA_dom_sf"/>
</dbReference>
<dbReference type="AlphaFoldDB" id="A0A1I4A7Q8"/>
<accession>A0A1I4A7Q8</accession>
<dbReference type="RefSeq" id="WP_093890379.1">
    <property type="nucleotide sequence ID" value="NZ_FOQY01000027.1"/>
</dbReference>
<dbReference type="PANTHER" id="PTHR44846">
    <property type="entry name" value="MANNOSYL-D-GLYCERATE TRANSPORT/METABOLISM SYSTEM REPRESSOR MNGR-RELATED"/>
    <property type="match status" value="1"/>
</dbReference>
<proteinExistence type="predicted"/>
<reference evidence="4" key="1">
    <citation type="submission" date="2016-10" db="EMBL/GenBank/DDBJ databases">
        <authorList>
            <person name="Varghese N."/>
            <person name="Submissions S."/>
        </authorList>
    </citation>
    <scope>NUCLEOTIDE SEQUENCE [LARGE SCALE GENOMIC DNA]</scope>
    <source>
        <strain evidence="4">CGMCC 4.2126</strain>
    </source>
</reference>
<dbReference type="GeneID" id="96301777"/>
<feature type="region of interest" description="Disordered" evidence="1">
    <location>
        <begin position="1"/>
        <end position="23"/>
    </location>
</feature>
<evidence type="ECO:0000313" key="3">
    <source>
        <dbReference type="EMBL" id="SFK52452.1"/>
    </source>
</evidence>